<proteinExistence type="predicted"/>
<evidence type="ECO:0000313" key="1">
    <source>
        <dbReference type="EMBL" id="JAH79474.1"/>
    </source>
</evidence>
<reference evidence="1" key="2">
    <citation type="journal article" date="2015" name="Fish Shellfish Immunol.">
        <title>Early steps in the European eel (Anguilla anguilla)-Vibrio vulnificus interaction in the gills: Role of the RtxA13 toxin.</title>
        <authorList>
            <person name="Callol A."/>
            <person name="Pajuelo D."/>
            <person name="Ebbesson L."/>
            <person name="Teles M."/>
            <person name="MacKenzie S."/>
            <person name="Amaro C."/>
        </authorList>
    </citation>
    <scope>NUCLEOTIDE SEQUENCE</scope>
</reference>
<name>A0A0E9VMW7_ANGAN</name>
<protein>
    <submittedName>
        <fullName evidence="1">Uncharacterized protein</fullName>
    </submittedName>
</protein>
<sequence length="13" mass="1603">MVWQNEDHLNCVD</sequence>
<dbReference type="EMBL" id="GBXM01029103">
    <property type="protein sequence ID" value="JAH79474.1"/>
    <property type="molecule type" value="Transcribed_RNA"/>
</dbReference>
<accession>A0A0E9VMW7</accession>
<organism evidence="1">
    <name type="scientific">Anguilla anguilla</name>
    <name type="common">European freshwater eel</name>
    <name type="synonym">Muraena anguilla</name>
    <dbReference type="NCBI Taxonomy" id="7936"/>
    <lineage>
        <taxon>Eukaryota</taxon>
        <taxon>Metazoa</taxon>
        <taxon>Chordata</taxon>
        <taxon>Craniata</taxon>
        <taxon>Vertebrata</taxon>
        <taxon>Euteleostomi</taxon>
        <taxon>Actinopterygii</taxon>
        <taxon>Neopterygii</taxon>
        <taxon>Teleostei</taxon>
        <taxon>Anguilliformes</taxon>
        <taxon>Anguillidae</taxon>
        <taxon>Anguilla</taxon>
    </lineage>
</organism>
<reference evidence="1" key="1">
    <citation type="submission" date="2014-11" db="EMBL/GenBank/DDBJ databases">
        <authorList>
            <person name="Amaro Gonzalez C."/>
        </authorList>
    </citation>
    <scope>NUCLEOTIDE SEQUENCE</scope>
</reference>